<accession>W4HHA1</accession>
<dbReference type="GO" id="GO:0015807">
    <property type="term" value="P:L-amino acid transport"/>
    <property type="evidence" value="ECO:0007669"/>
    <property type="project" value="TreeGrafter"/>
</dbReference>
<name>W4HHA1_9RHOB</name>
<dbReference type="RefSeq" id="WP_051487780.1">
    <property type="nucleotide sequence ID" value="NZ_AQQW01000008.1"/>
</dbReference>
<protein>
    <submittedName>
        <fullName evidence="7">Urea transport ATP-binding protein UrtE</fullName>
    </submittedName>
</protein>
<dbReference type="CDD" id="cd03224">
    <property type="entry name" value="ABC_TM1139_LivF_branched"/>
    <property type="match status" value="1"/>
</dbReference>
<dbReference type="STRING" id="1379903.ATO8_13352"/>
<evidence type="ECO:0000256" key="4">
    <source>
        <dbReference type="ARBA" id="ARBA00022840"/>
    </source>
</evidence>
<comment type="caution">
    <text evidence="7">The sequence shown here is derived from an EMBL/GenBank/DDBJ whole genome shotgun (WGS) entry which is preliminary data.</text>
</comment>
<dbReference type="EMBL" id="AQQW01000008">
    <property type="protein sequence ID" value="ETW12084.1"/>
    <property type="molecule type" value="Genomic_DNA"/>
</dbReference>
<evidence type="ECO:0000256" key="2">
    <source>
        <dbReference type="ARBA" id="ARBA00022448"/>
    </source>
</evidence>
<dbReference type="InterPro" id="IPR017780">
    <property type="entry name" value="ABC_transptr_urea_ATP-bd_UrtE"/>
</dbReference>
<keyword evidence="8" id="KW-1185">Reference proteome</keyword>
<dbReference type="AlphaFoldDB" id="W4HHA1"/>
<dbReference type="PANTHER" id="PTHR43820:SF5">
    <property type="entry name" value="HIGH-AFFINITY BRANCHED-CHAIN AMINO ACID TRANSPORT ATP-BINDING PROTEIN"/>
    <property type="match status" value="1"/>
</dbReference>
<evidence type="ECO:0000256" key="1">
    <source>
        <dbReference type="ARBA" id="ARBA00005417"/>
    </source>
</evidence>
<proteinExistence type="inferred from homology"/>
<dbReference type="InterPro" id="IPR003593">
    <property type="entry name" value="AAA+_ATPase"/>
</dbReference>
<dbReference type="SMART" id="SM00382">
    <property type="entry name" value="AAA"/>
    <property type="match status" value="1"/>
</dbReference>
<keyword evidence="2" id="KW-0813">Transport</keyword>
<dbReference type="Gene3D" id="3.40.50.300">
    <property type="entry name" value="P-loop containing nucleotide triphosphate hydrolases"/>
    <property type="match status" value="1"/>
</dbReference>
<dbReference type="NCBIfam" id="TIGR03410">
    <property type="entry name" value="urea_trans_UrtE"/>
    <property type="match status" value="1"/>
</dbReference>
<dbReference type="InterPro" id="IPR052156">
    <property type="entry name" value="BCAA_Transport_ATP-bd_LivF"/>
</dbReference>
<reference evidence="7 8" key="1">
    <citation type="journal article" date="2014" name="Antonie Van Leeuwenhoek">
        <title>Roseivivax atlanticus sp. nov., isolated from surface seawater of the Atlantic Ocean.</title>
        <authorList>
            <person name="Li G."/>
            <person name="Lai Q."/>
            <person name="Liu X."/>
            <person name="Sun F."/>
            <person name="Shao Z."/>
        </authorList>
    </citation>
    <scope>NUCLEOTIDE SEQUENCE [LARGE SCALE GENOMIC DNA]</scope>
    <source>
        <strain evidence="7 8">22II-s10s</strain>
    </source>
</reference>
<dbReference type="OrthoDB" id="9806149at2"/>
<dbReference type="PROSITE" id="PS50893">
    <property type="entry name" value="ABC_TRANSPORTER_2"/>
    <property type="match status" value="1"/>
</dbReference>
<keyword evidence="3" id="KW-0547">Nucleotide-binding</keyword>
<dbReference type="PATRIC" id="fig|1317118.6.peg.2746"/>
<dbReference type="InterPro" id="IPR003439">
    <property type="entry name" value="ABC_transporter-like_ATP-bd"/>
</dbReference>
<dbReference type="GO" id="GO:0016887">
    <property type="term" value="F:ATP hydrolysis activity"/>
    <property type="evidence" value="ECO:0007669"/>
    <property type="project" value="InterPro"/>
</dbReference>
<dbReference type="PANTHER" id="PTHR43820">
    <property type="entry name" value="HIGH-AFFINITY BRANCHED-CHAIN AMINO ACID TRANSPORT ATP-BINDING PROTEIN LIVF"/>
    <property type="match status" value="1"/>
</dbReference>
<comment type="similarity">
    <text evidence="1">Belongs to the ABC transporter superfamily.</text>
</comment>
<dbReference type="eggNOG" id="COG0410">
    <property type="taxonomic scope" value="Bacteria"/>
</dbReference>
<sequence>MSTSDAETLPRSAAVTDTPRLSVEGLGLHYGQSQILYDLSLIARAGEVTCVMGTNGVGKTSLLRAISGAHKASSGRILLDGADLRGTAAHVRARAGIGYVPQGRDIFPLLTVRENLETAYSCLPKSEHRIPDEVFELFPILRDFLGRRGGDLSGGQQQQLAIARAMMTNPKVLLLDEPTEGIQPNIIQQIGEVIRHLRGSRDIAIVLVEQYFDFAWDLADRFVVLERGRVIRSQAKADTDRDDLLSCVSV</sequence>
<gene>
    <name evidence="7" type="ORF">ATO8_13352</name>
</gene>
<evidence type="ECO:0000313" key="7">
    <source>
        <dbReference type="EMBL" id="ETW12084.1"/>
    </source>
</evidence>
<evidence type="ECO:0000256" key="5">
    <source>
        <dbReference type="ARBA" id="ARBA00022970"/>
    </source>
</evidence>
<evidence type="ECO:0000313" key="8">
    <source>
        <dbReference type="Proteomes" id="UP000019063"/>
    </source>
</evidence>
<feature type="domain" description="ABC transporter" evidence="6">
    <location>
        <begin position="21"/>
        <end position="248"/>
    </location>
</feature>
<keyword evidence="5" id="KW-0029">Amino-acid transport</keyword>
<dbReference type="SUPFAM" id="SSF52540">
    <property type="entry name" value="P-loop containing nucleoside triphosphate hydrolases"/>
    <property type="match status" value="1"/>
</dbReference>
<dbReference type="InterPro" id="IPR027417">
    <property type="entry name" value="P-loop_NTPase"/>
</dbReference>
<dbReference type="GO" id="GO:0005524">
    <property type="term" value="F:ATP binding"/>
    <property type="evidence" value="ECO:0007669"/>
    <property type="project" value="UniProtKB-KW"/>
</dbReference>
<evidence type="ECO:0000256" key="3">
    <source>
        <dbReference type="ARBA" id="ARBA00022741"/>
    </source>
</evidence>
<evidence type="ECO:0000259" key="6">
    <source>
        <dbReference type="PROSITE" id="PS50893"/>
    </source>
</evidence>
<keyword evidence="4 7" id="KW-0067">ATP-binding</keyword>
<dbReference type="GO" id="GO:0015658">
    <property type="term" value="F:branched-chain amino acid transmembrane transporter activity"/>
    <property type="evidence" value="ECO:0007669"/>
    <property type="project" value="TreeGrafter"/>
</dbReference>
<dbReference type="Pfam" id="PF00005">
    <property type="entry name" value="ABC_tran"/>
    <property type="match status" value="1"/>
</dbReference>
<dbReference type="Proteomes" id="UP000019063">
    <property type="component" value="Unassembled WGS sequence"/>
</dbReference>
<organism evidence="7 8">
    <name type="scientific">Roseivivax marinus</name>
    <dbReference type="NCBI Taxonomy" id="1379903"/>
    <lineage>
        <taxon>Bacteria</taxon>
        <taxon>Pseudomonadati</taxon>
        <taxon>Pseudomonadota</taxon>
        <taxon>Alphaproteobacteria</taxon>
        <taxon>Rhodobacterales</taxon>
        <taxon>Roseobacteraceae</taxon>
        <taxon>Roseivivax</taxon>
    </lineage>
</organism>